<dbReference type="PANTHER" id="PTHR36109">
    <property type="entry name" value="MEMBRANE PROTEIN-RELATED"/>
    <property type="match status" value="1"/>
</dbReference>
<dbReference type="InterPro" id="IPR052948">
    <property type="entry name" value="Low_temp-induced_all0457"/>
</dbReference>
<accession>A0AB39BXN2</accession>
<dbReference type="PANTHER" id="PTHR36109:SF2">
    <property type="entry name" value="MEMBRANE PROTEIN"/>
    <property type="match status" value="1"/>
</dbReference>
<protein>
    <submittedName>
        <fullName evidence="1">General stress protein</fullName>
    </submittedName>
</protein>
<proteinExistence type="predicted"/>
<dbReference type="EMBL" id="CP162551">
    <property type="protein sequence ID" value="XDI38473.1"/>
    <property type="molecule type" value="Genomic_DNA"/>
</dbReference>
<name>A0AB39BXN2_9BACI</name>
<dbReference type="AlphaFoldDB" id="A0AB39BXN2"/>
<reference evidence="1" key="1">
    <citation type="submission" date="2024-07" db="EMBL/GenBank/DDBJ databases">
        <title>Identification and characteristics of an arsenic-resistant bacterial isolate, which belongs to a novel species.</title>
        <authorList>
            <person name="Juszczyk A."/>
            <person name="Kowalczyk A."/>
            <person name="Was K."/>
            <person name="Kosowicz W."/>
            <person name="Budzyn A."/>
            <person name="Latowski D."/>
        </authorList>
    </citation>
    <scope>NUCLEOTIDE SEQUENCE</scope>
    <source>
        <strain evidence="1">As8PL</strain>
    </source>
</reference>
<dbReference type="RefSeq" id="WP_368505758.1">
    <property type="nucleotide sequence ID" value="NZ_CP162551.1"/>
</dbReference>
<organism evidence="1">
    <name type="scientific">Alkalihalophilus sp. As8PL</name>
    <dbReference type="NCBI Taxonomy" id="3237103"/>
    <lineage>
        <taxon>Bacteria</taxon>
        <taxon>Bacillati</taxon>
        <taxon>Bacillota</taxon>
        <taxon>Bacilli</taxon>
        <taxon>Bacillales</taxon>
        <taxon>Bacillaceae</taxon>
        <taxon>Alkalihalophilus</taxon>
    </lineage>
</organism>
<gene>
    <name evidence="1" type="ORF">AB3N04_09235</name>
</gene>
<evidence type="ECO:0000313" key="1">
    <source>
        <dbReference type="EMBL" id="XDI38473.1"/>
    </source>
</evidence>
<sequence>MEKKIIGGVFKDQFDAVNVIEQLERNGYNRKDISIFAKDDGISEAIEEKTDIEVSGDSKKKNNRGEKAGKGFGIGAGAGAVLGGIAGLGLLAIPGAGPIVAAGPIAAAIEGGLIGAGGGGLVGAMTGAGLTEDQAKEYDKYLNEGHIVILVEADKTQEENVFNTYTSNNTRNSHMYPSYQGRTDTF</sequence>